<keyword evidence="3" id="KW-1185">Reference proteome</keyword>
<evidence type="ECO:0000313" key="3">
    <source>
        <dbReference type="Proteomes" id="UP001341840"/>
    </source>
</evidence>
<dbReference type="Proteomes" id="UP001341840">
    <property type="component" value="Unassembled WGS sequence"/>
</dbReference>
<name>A0ABU6YQV5_9FABA</name>
<protein>
    <submittedName>
        <fullName evidence="2">Uncharacterized protein</fullName>
    </submittedName>
</protein>
<reference evidence="2 3" key="1">
    <citation type="journal article" date="2023" name="Plants (Basel)">
        <title>Bridging the Gap: Combining Genomics and Transcriptomics Approaches to Understand Stylosanthes scabra, an Orphan Legume from the Brazilian Caatinga.</title>
        <authorList>
            <person name="Ferreira-Neto J.R.C."/>
            <person name="da Silva M.D."/>
            <person name="Binneck E."/>
            <person name="de Melo N.F."/>
            <person name="da Silva R.H."/>
            <person name="de Melo A.L.T.M."/>
            <person name="Pandolfi V."/>
            <person name="Bustamante F.O."/>
            <person name="Brasileiro-Vidal A.C."/>
            <person name="Benko-Iseppon A.M."/>
        </authorList>
    </citation>
    <scope>NUCLEOTIDE SEQUENCE [LARGE SCALE GENOMIC DNA]</scope>
    <source>
        <tissue evidence="2">Leaves</tissue>
    </source>
</reference>
<evidence type="ECO:0000313" key="2">
    <source>
        <dbReference type="EMBL" id="MED6212137.1"/>
    </source>
</evidence>
<dbReference type="EMBL" id="JASCZI010242822">
    <property type="protein sequence ID" value="MED6212137.1"/>
    <property type="molecule type" value="Genomic_DNA"/>
</dbReference>
<evidence type="ECO:0000256" key="1">
    <source>
        <dbReference type="SAM" id="MobiDB-lite"/>
    </source>
</evidence>
<organism evidence="2 3">
    <name type="scientific">Stylosanthes scabra</name>
    <dbReference type="NCBI Taxonomy" id="79078"/>
    <lineage>
        <taxon>Eukaryota</taxon>
        <taxon>Viridiplantae</taxon>
        <taxon>Streptophyta</taxon>
        <taxon>Embryophyta</taxon>
        <taxon>Tracheophyta</taxon>
        <taxon>Spermatophyta</taxon>
        <taxon>Magnoliopsida</taxon>
        <taxon>eudicotyledons</taxon>
        <taxon>Gunneridae</taxon>
        <taxon>Pentapetalae</taxon>
        <taxon>rosids</taxon>
        <taxon>fabids</taxon>
        <taxon>Fabales</taxon>
        <taxon>Fabaceae</taxon>
        <taxon>Papilionoideae</taxon>
        <taxon>50 kb inversion clade</taxon>
        <taxon>dalbergioids sensu lato</taxon>
        <taxon>Dalbergieae</taxon>
        <taxon>Pterocarpus clade</taxon>
        <taxon>Stylosanthes</taxon>
    </lineage>
</organism>
<feature type="region of interest" description="Disordered" evidence="1">
    <location>
        <begin position="19"/>
        <end position="56"/>
    </location>
</feature>
<sequence length="115" mass="12419">MEVVSEGVLGFTESEGSVACGDLGEGKELGGEEMAAEEQGEQGTNGGGHGHLEKKEVRGIKCRQKMEDLRMRLAALEQQCHLPLARALPHNIDAPLRLVSVVTFVLDVIAYLEMC</sequence>
<accession>A0ABU6YQV5</accession>
<comment type="caution">
    <text evidence="2">The sequence shown here is derived from an EMBL/GenBank/DDBJ whole genome shotgun (WGS) entry which is preliminary data.</text>
</comment>
<gene>
    <name evidence="2" type="ORF">PIB30_080330</name>
</gene>
<proteinExistence type="predicted"/>